<feature type="region of interest" description="Disordered" evidence="1">
    <location>
        <begin position="110"/>
        <end position="142"/>
    </location>
</feature>
<dbReference type="eggNOG" id="ENOG502SR73">
    <property type="taxonomic scope" value="Eukaryota"/>
</dbReference>
<sequence length="142" mass="15343">MSSERRRQKTTEYAEKSARKSAVPASIGTASTSAPEFSPELQSMMEAEKRRTTQIKARLVICSTAIISVEAALSPLSIGENKEFVDRIKVYLGAAIGQFVQSSLESTPPVLPARISNPLPTRAQEIRVSNPSTNPAPAQKTT</sequence>
<dbReference type="EMBL" id="CAUH01000320">
    <property type="protein sequence ID" value="CCU74429.1"/>
    <property type="molecule type" value="Genomic_DNA"/>
</dbReference>
<evidence type="ECO:0000313" key="3">
    <source>
        <dbReference type="Proteomes" id="UP000015441"/>
    </source>
</evidence>
<feature type="compositionally biased region" description="Polar residues" evidence="1">
    <location>
        <begin position="127"/>
        <end position="142"/>
    </location>
</feature>
<evidence type="ECO:0000313" key="2">
    <source>
        <dbReference type="EMBL" id="CCU74429.1"/>
    </source>
</evidence>
<reference evidence="2 3" key="1">
    <citation type="journal article" date="2010" name="Science">
        <title>Genome expansion and gene loss in powdery mildew fungi reveal tradeoffs in extreme parasitism.</title>
        <authorList>
            <person name="Spanu P.D."/>
            <person name="Abbott J.C."/>
            <person name="Amselem J."/>
            <person name="Burgis T.A."/>
            <person name="Soanes D.M."/>
            <person name="Stueber K."/>
            <person name="Ver Loren van Themaat E."/>
            <person name="Brown J.K.M."/>
            <person name="Butcher S.A."/>
            <person name="Gurr S.J."/>
            <person name="Lebrun M.-H."/>
            <person name="Ridout C.J."/>
            <person name="Schulze-Lefert P."/>
            <person name="Talbot N.J."/>
            <person name="Ahmadinejad N."/>
            <person name="Ametz C."/>
            <person name="Barton G.R."/>
            <person name="Benjdia M."/>
            <person name="Bidzinski P."/>
            <person name="Bindschedler L.V."/>
            <person name="Both M."/>
            <person name="Brewer M.T."/>
            <person name="Cadle-Davidson L."/>
            <person name="Cadle-Davidson M.M."/>
            <person name="Collemare J."/>
            <person name="Cramer R."/>
            <person name="Frenkel O."/>
            <person name="Godfrey D."/>
            <person name="Harriman J."/>
            <person name="Hoede C."/>
            <person name="King B.C."/>
            <person name="Klages S."/>
            <person name="Kleemann J."/>
            <person name="Knoll D."/>
            <person name="Koti P.S."/>
            <person name="Kreplak J."/>
            <person name="Lopez-Ruiz F.J."/>
            <person name="Lu X."/>
            <person name="Maekawa T."/>
            <person name="Mahanil S."/>
            <person name="Micali C."/>
            <person name="Milgroom M.G."/>
            <person name="Montana G."/>
            <person name="Noir S."/>
            <person name="O'Connell R.J."/>
            <person name="Oberhaensli S."/>
            <person name="Parlange F."/>
            <person name="Pedersen C."/>
            <person name="Quesneville H."/>
            <person name="Reinhardt R."/>
            <person name="Rott M."/>
            <person name="Sacristan S."/>
            <person name="Schmidt S.M."/>
            <person name="Schoen M."/>
            <person name="Skamnioti P."/>
            <person name="Sommer H."/>
            <person name="Stephens A."/>
            <person name="Takahara H."/>
            <person name="Thordal-Christensen H."/>
            <person name="Vigouroux M."/>
            <person name="Wessling R."/>
            <person name="Wicker T."/>
            <person name="Panstruga R."/>
        </authorList>
    </citation>
    <scope>NUCLEOTIDE SEQUENCE [LARGE SCALE GENOMIC DNA]</scope>
    <source>
        <strain evidence="2">DH14</strain>
    </source>
</reference>
<protein>
    <submittedName>
        <fullName evidence="2">EKA-like protein</fullName>
    </submittedName>
</protein>
<comment type="caution">
    <text evidence="2">The sequence shown here is derived from an EMBL/GenBank/DDBJ whole genome shotgun (WGS) entry which is preliminary data.</text>
</comment>
<keyword evidence="3" id="KW-1185">Reference proteome</keyword>
<name>N1J5Z8_BLUG1</name>
<dbReference type="HOGENOM" id="CLU_1815482_0_0_1"/>
<feature type="compositionally biased region" description="Basic and acidic residues" evidence="1">
    <location>
        <begin position="9"/>
        <end position="18"/>
    </location>
</feature>
<organism evidence="2 3">
    <name type="scientific">Blumeria graminis f. sp. hordei (strain DH14)</name>
    <name type="common">Barley powdery mildew</name>
    <name type="synonym">Oidium monilioides f. sp. hordei</name>
    <dbReference type="NCBI Taxonomy" id="546991"/>
    <lineage>
        <taxon>Eukaryota</taxon>
        <taxon>Fungi</taxon>
        <taxon>Dikarya</taxon>
        <taxon>Ascomycota</taxon>
        <taxon>Pezizomycotina</taxon>
        <taxon>Leotiomycetes</taxon>
        <taxon>Erysiphales</taxon>
        <taxon>Erysiphaceae</taxon>
        <taxon>Blumeria</taxon>
        <taxon>Blumeria hordei</taxon>
    </lineage>
</organism>
<evidence type="ECO:0000256" key="1">
    <source>
        <dbReference type="SAM" id="MobiDB-lite"/>
    </source>
</evidence>
<dbReference type="AlphaFoldDB" id="N1J5Z8"/>
<feature type="region of interest" description="Disordered" evidence="1">
    <location>
        <begin position="1"/>
        <end position="49"/>
    </location>
</feature>
<gene>
    <name evidence="2" type="ORF">BGHDH14_bgh04837</name>
</gene>
<dbReference type="InParanoid" id="N1J5Z8"/>
<accession>N1J5Z8</accession>
<proteinExistence type="predicted"/>
<dbReference type="Proteomes" id="UP000015441">
    <property type="component" value="Unassembled WGS sequence"/>
</dbReference>